<sequence length="370" mass="40350">MTMRTVSAPHVRDANNIDRLLNRFIVATVPCWLIGMWNVGEQIAVGMQIAGIRNLSGWRAELVEGIGLPIDPENILSCWLHGFLYFLPIFLTSLIIGVLWEILFAANRKRPLDEGVLSIAWLFALILPPTATFFQVIYGMTAAMVIGKLIFGGTGRYLVSPVILGICVLFFSYSSVLHGPEVWIPLAGYQEPTTLELAILEGGVPALISVDYSWWLLFLGNQPGPFGVTSALGCLLGAAYLLATGSASWRIMAGSLVGLVVTVSLVALVAPAEAVGMNMPWYWHMVLGGWAFGTVFLATDPTAAATTRTGRWAFGILVGVVTVIVRLTNPAYFEGVIFAILLASIFAPLCDHFVVEQNIKRRRARLEKKQ</sequence>
<keyword evidence="11" id="KW-1185">Reference proteome</keyword>
<feature type="transmembrane region" description="Helical" evidence="9">
    <location>
        <begin position="197"/>
        <end position="218"/>
    </location>
</feature>
<keyword evidence="6" id="KW-1278">Translocase</keyword>
<evidence type="ECO:0000256" key="5">
    <source>
        <dbReference type="ARBA" id="ARBA00022692"/>
    </source>
</evidence>
<reference evidence="11" key="1">
    <citation type="submission" date="2015-09" db="EMBL/GenBank/DDBJ databases">
        <authorList>
            <person name="Rodrigo-Torres L."/>
            <person name="Arahal D.R."/>
        </authorList>
    </citation>
    <scope>NUCLEOTIDE SEQUENCE [LARGE SCALE GENOMIC DNA]</scope>
    <source>
        <strain evidence="11">CECT 5091</strain>
    </source>
</reference>
<evidence type="ECO:0000256" key="1">
    <source>
        <dbReference type="ARBA" id="ARBA00022448"/>
    </source>
</evidence>
<protein>
    <submittedName>
        <fullName evidence="10">Na(+)-translocating NADH-quinone reductase subunit B</fullName>
        <ecNumber evidence="10">1.6.5.-</ecNumber>
    </submittedName>
</protein>
<evidence type="ECO:0000256" key="2">
    <source>
        <dbReference type="ARBA" id="ARBA00022553"/>
    </source>
</evidence>
<dbReference type="EMBL" id="CYUD01000001">
    <property type="protein sequence ID" value="CUJ83127.1"/>
    <property type="molecule type" value="Genomic_DNA"/>
</dbReference>
<feature type="transmembrane region" description="Helical" evidence="9">
    <location>
        <begin position="20"/>
        <end position="39"/>
    </location>
</feature>
<gene>
    <name evidence="10" type="primary">nqrB_1</name>
    <name evidence="10" type="ORF">RUE5091_00073</name>
</gene>
<evidence type="ECO:0000256" key="7">
    <source>
        <dbReference type="ARBA" id="ARBA00022989"/>
    </source>
</evidence>
<keyword evidence="2" id="KW-0597">Phosphoprotein</keyword>
<keyword evidence="8 9" id="KW-0472">Membrane</keyword>
<proteinExistence type="predicted"/>
<evidence type="ECO:0000256" key="4">
    <source>
        <dbReference type="ARBA" id="ARBA00022643"/>
    </source>
</evidence>
<dbReference type="PANTHER" id="PTHR30578">
    <property type="entry name" value="ELECTRON TRANSPORT COMPLEX PROTEIN RNFD"/>
    <property type="match status" value="1"/>
</dbReference>
<dbReference type="Proteomes" id="UP000051260">
    <property type="component" value="Unassembled WGS sequence"/>
</dbReference>
<feature type="transmembrane region" description="Helical" evidence="9">
    <location>
        <begin position="311"/>
        <end position="329"/>
    </location>
</feature>
<dbReference type="AlphaFoldDB" id="A0A0P1ILK5"/>
<dbReference type="Pfam" id="PF03116">
    <property type="entry name" value="NQR2_RnfD_RnfE"/>
    <property type="match status" value="1"/>
</dbReference>
<dbReference type="GO" id="GO:0016491">
    <property type="term" value="F:oxidoreductase activity"/>
    <property type="evidence" value="ECO:0007669"/>
    <property type="project" value="UniProtKB-KW"/>
</dbReference>
<evidence type="ECO:0000256" key="3">
    <source>
        <dbReference type="ARBA" id="ARBA00022630"/>
    </source>
</evidence>
<evidence type="ECO:0000256" key="9">
    <source>
        <dbReference type="SAM" id="Phobius"/>
    </source>
</evidence>
<dbReference type="GO" id="GO:0005886">
    <property type="term" value="C:plasma membrane"/>
    <property type="evidence" value="ECO:0007669"/>
    <property type="project" value="TreeGrafter"/>
</dbReference>
<evidence type="ECO:0000313" key="11">
    <source>
        <dbReference type="Proteomes" id="UP000051260"/>
    </source>
</evidence>
<evidence type="ECO:0000256" key="8">
    <source>
        <dbReference type="ARBA" id="ARBA00023136"/>
    </source>
</evidence>
<feature type="transmembrane region" description="Helical" evidence="9">
    <location>
        <begin position="158"/>
        <end position="176"/>
    </location>
</feature>
<name>A0A0P1ILK5_9RHOB</name>
<feature type="transmembrane region" description="Helical" evidence="9">
    <location>
        <begin position="116"/>
        <end position="138"/>
    </location>
</feature>
<dbReference type="InterPro" id="IPR004338">
    <property type="entry name" value="NqrB/RnfD"/>
</dbReference>
<feature type="transmembrane region" description="Helical" evidence="9">
    <location>
        <begin position="224"/>
        <end position="242"/>
    </location>
</feature>
<feature type="transmembrane region" description="Helical" evidence="9">
    <location>
        <begin position="249"/>
        <end position="269"/>
    </location>
</feature>
<feature type="transmembrane region" description="Helical" evidence="9">
    <location>
        <begin position="83"/>
        <end position="104"/>
    </location>
</feature>
<keyword evidence="10" id="KW-0560">Oxidoreductase</keyword>
<dbReference type="EC" id="1.6.5.-" evidence="10"/>
<dbReference type="STRING" id="1715692.RUE5091_00073"/>
<organism evidence="10 11">
    <name type="scientific">Ruegeria denitrificans</name>
    <dbReference type="NCBI Taxonomy" id="1715692"/>
    <lineage>
        <taxon>Bacteria</taxon>
        <taxon>Pseudomonadati</taxon>
        <taxon>Pseudomonadota</taxon>
        <taxon>Alphaproteobacteria</taxon>
        <taxon>Rhodobacterales</taxon>
        <taxon>Roseobacteraceae</taxon>
        <taxon>Ruegeria</taxon>
    </lineage>
</organism>
<evidence type="ECO:0000256" key="6">
    <source>
        <dbReference type="ARBA" id="ARBA00022967"/>
    </source>
</evidence>
<keyword evidence="3" id="KW-0285">Flavoprotein</keyword>
<dbReference type="PANTHER" id="PTHR30578:SF1">
    <property type="entry name" value="NA(+)-TRANSLOCATING NADH-QUINONE REDUCTASE SUBUNIT B"/>
    <property type="match status" value="1"/>
</dbReference>
<keyword evidence="7 9" id="KW-1133">Transmembrane helix</keyword>
<keyword evidence="5 9" id="KW-0812">Transmembrane</keyword>
<feature type="transmembrane region" description="Helical" evidence="9">
    <location>
        <begin position="335"/>
        <end position="355"/>
    </location>
</feature>
<keyword evidence="4" id="KW-0288">FMN</keyword>
<dbReference type="GO" id="GO:0055085">
    <property type="term" value="P:transmembrane transport"/>
    <property type="evidence" value="ECO:0007669"/>
    <property type="project" value="InterPro"/>
</dbReference>
<evidence type="ECO:0000313" key="10">
    <source>
        <dbReference type="EMBL" id="CUJ83127.1"/>
    </source>
</evidence>
<accession>A0A0P1ILK5</accession>
<keyword evidence="1" id="KW-0813">Transport</keyword>
<feature type="transmembrane region" description="Helical" evidence="9">
    <location>
        <begin position="281"/>
        <end position="299"/>
    </location>
</feature>